<feature type="chain" id="PRO_5045455330" description="LPXTG cell wall anchor domain-containing protein" evidence="3">
    <location>
        <begin position="28"/>
        <end position="309"/>
    </location>
</feature>
<protein>
    <recommendedName>
        <fullName evidence="6">LPXTG cell wall anchor domain-containing protein</fullName>
    </recommendedName>
</protein>
<name>A0ABV6RZ89_9GAMM</name>
<keyword evidence="2" id="KW-0472">Membrane</keyword>
<feature type="signal peptide" evidence="3">
    <location>
        <begin position="1"/>
        <end position="27"/>
    </location>
</feature>
<keyword evidence="5" id="KW-1185">Reference proteome</keyword>
<accession>A0ABV6RZ89</accession>
<evidence type="ECO:0000256" key="1">
    <source>
        <dbReference type="SAM" id="MobiDB-lite"/>
    </source>
</evidence>
<evidence type="ECO:0000313" key="5">
    <source>
        <dbReference type="Proteomes" id="UP001589896"/>
    </source>
</evidence>
<keyword evidence="2" id="KW-0812">Transmembrane</keyword>
<feature type="compositionally biased region" description="Pro residues" evidence="1">
    <location>
        <begin position="228"/>
        <end position="248"/>
    </location>
</feature>
<dbReference type="RefSeq" id="WP_386676195.1">
    <property type="nucleotide sequence ID" value="NZ_JBHLTG010000012.1"/>
</dbReference>
<keyword evidence="2" id="KW-1133">Transmembrane helix</keyword>
<feature type="region of interest" description="Disordered" evidence="1">
    <location>
        <begin position="280"/>
        <end position="309"/>
    </location>
</feature>
<organism evidence="4 5">
    <name type="scientific">Lysobacter korlensis</name>
    <dbReference type="NCBI Taxonomy" id="553636"/>
    <lineage>
        <taxon>Bacteria</taxon>
        <taxon>Pseudomonadati</taxon>
        <taxon>Pseudomonadota</taxon>
        <taxon>Gammaproteobacteria</taxon>
        <taxon>Lysobacterales</taxon>
        <taxon>Lysobacteraceae</taxon>
        <taxon>Lysobacter</taxon>
    </lineage>
</organism>
<reference evidence="4 5" key="1">
    <citation type="submission" date="2024-09" db="EMBL/GenBank/DDBJ databases">
        <authorList>
            <person name="Sun Q."/>
            <person name="Mori K."/>
        </authorList>
    </citation>
    <scope>NUCLEOTIDE SEQUENCE [LARGE SCALE GENOMIC DNA]</scope>
    <source>
        <strain evidence="4 5">KCTC 23076</strain>
    </source>
</reference>
<feature type="region of interest" description="Disordered" evidence="1">
    <location>
        <begin position="166"/>
        <end position="248"/>
    </location>
</feature>
<gene>
    <name evidence="4" type="ORF">ACFFGH_31100</name>
</gene>
<comment type="caution">
    <text evidence="4">The sequence shown here is derived from an EMBL/GenBank/DDBJ whole genome shotgun (WGS) entry which is preliminary data.</text>
</comment>
<keyword evidence="3" id="KW-0732">Signal</keyword>
<evidence type="ECO:0000256" key="2">
    <source>
        <dbReference type="SAM" id="Phobius"/>
    </source>
</evidence>
<proteinExistence type="predicted"/>
<dbReference type="EMBL" id="JBHLTG010000012">
    <property type="protein sequence ID" value="MFC0682300.1"/>
    <property type="molecule type" value="Genomic_DNA"/>
</dbReference>
<evidence type="ECO:0008006" key="6">
    <source>
        <dbReference type="Google" id="ProtNLM"/>
    </source>
</evidence>
<evidence type="ECO:0000256" key="3">
    <source>
        <dbReference type="SAM" id="SignalP"/>
    </source>
</evidence>
<evidence type="ECO:0000313" key="4">
    <source>
        <dbReference type="EMBL" id="MFC0682300.1"/>
    </source>
</evidence>
<feature type="transmembrane region" description="Helical" evidence="2">
    <location>
        <begin position="254"/>
        <end position="274"/>
    </location>
</feature>
<dbReference type="Proteomes" id="UP001589896">
    <property type="component" value="Unassembled WGS sequence"/>
</dbReference>
<sequence>MIRRLLILGIGAAGVLLPLLAAPTAAAADETGGALISLDGTTFSETAGGALFRDGLVLVPGSSVTGTFWVKNDSDRLADLHISVADASSSSTTLMDSLTMQAATSANPAGATVTLADAAACTTLLSGERLDAQTVTPVLVTLRMDQSVGNDDQGSTADARIVVSLADPSAPRRQPDCAEGGSIPITRPVPQPDRGTGSGSDTTLDPGNSVGGPGSVEGGPATDSPAPTETPVPAPASGTPPVPVAPTVPTGSPLPLPLLGTGGLALGAVAFLLAKRLRKPAVRRQAEEPASSDPLADLGFRTTQPTPHP</sequence>